<evidence type="ECO:0000256" key="1">
    <source>
        <dbReference type="SAM" id="MobiDB-lite"/>
    </source>
</evidence>
<name>A0AAV6U5D3_9ARAC</name>
<gene>
    <name evidence="2" type="ORF">JTE90_018563</name>
</gene>
<dbReference type="EMBL" id="JAFNEN010000661">
    <property type="protein sequence ID" value="KAG8178869.1"/>
    <property type="molecule type" value="Genomic_DNA"/>
</dbReference>
<organism evidence="2 3">
    <name type="scientific">Oedothorax gibbosus</name>
    <dbReference type="NCBI Taxonomy" id="931172"/>
    <lineage>
        <taxon>Eukaryota</taxon>
        <taxon>Metazoa</taxon>
        <taxon>Ecdysozoa</taxon>
        <taxon>Arthropoda</taxon>
        <taxon>Chelicerata</taxon>
        <taxon>Arachnida</taxon>
        <taxon>Araneae</taxon>
        <taxon>Araneomorphae</taxon>
        <taxon>Entelegynae</taxon>
        <taxon>Araneoidea</taxon>
        <taxon>Linyphiidae</taxon>
        <taxon>Erigoninae</taxon>
        <taxon>Oedothorax</taxon>
    </lineage>
</organism>
<reference evidence="2 3" key="1">
    <citation type="journal article" date="2022" name="Nat. Ecol. Evol.">
        <title>A masculinizing supergene underlies an exaggerated male reproductive morph in a spider.</title>
        <authorList>
            <person name="Hendrickx F."/>
            <person name="De Corte Z."/>
            <person name="Sonet G."/>
            <person name="Van Belleghem S.M."/>
            <person name="Kostlbacher S."/>
            <person name="Vangestel C."/>
        </authorList>
    </citation>
    <scope>NUCLEOTIDE SEQUENCE [LARGE SCALE GENOMIC DNA]</scope>
    <source>
        <strain evidence="2">W744_W776</strain>
    </source>
</reference>
<evidence type="ECO:0000313" key="3">
    <source>
        <dbReference type="Proteomes" id="UP000827092"/>
    </source>
</evidence>
<keyword evidence="3" id="KW-1185">Reference proteome</keyword>
<comment type="caution">
    <text evidence="2">The sequence shown here is derived from an EMBL/GenBank/DDBJ whole genome shotgun (WGS) entry which is preliminary data.</text>
</comment>
<proteinExistence type="predicted"/>
<accession>A0AAV6U5D3</accession>
<feature type="region of interest" description="Disordered" evidence="1">
    <location>
        <begin position="1"/>
        <end position="41"/>
    </location>
</feature>
<dbReference type="AlphaFoldDB" id="A0AAV6U5D3"/>
<sequence length="105" mass="11660">MYLKFNNKKNPYPPGGEATTPSMKRPGPGPPNPQRPVTQAQAPLLGFKFLPQILTNSAREERQWKRHHLLARGIKASPHSASTKPLFELRNASRNVRPGGEGDLL</sequence>
<feature type="region of interest" description="Disordered" evidence="1">
    <location>
        <begin position="75"/>
        <end position="105"/>
    </location>
</feature>
<protein>
    <submittedName>
        <fullName evidence="2">Uncharacterized protein</fullName>
    </submittedName>
</protein>
<dbReference type="Proteomes" id="UP000827092">
    <property type="component" value="Unassembled WGS sequence"/>
</dbReference>
<evidence type="ECO:0000313" key="2">
    <source>
        <dbReference type="EMBL" id="KAG8178869.1"/>
    </source>
</evidence>